<evidence type="ECO:0000313" key="5">
    <source>
        <dbReference type="EMBL" id="VAW16507.1"/>
    </source>
</evidence>
<dbReference type="Gene3D" id="2.120.10.30">
    <property type="entry name" value="TolB, C-terminal domain"/>
    <property type="match status" value="1"/>
</dbReference>
<dbReference type="PANTHER" id="PTHR30329">
    <property type="entry name" value="STATOR ELEMENT OF FLAGELLAR MOTOR COMPLEX"/>
    <property type="match status" value="1"/>
</dbReference>
<comment type="subcellular location">
    <subcellularLocation>
        <location evidence="1">Cell outer membrane</location>
    </subcellularLocation>
</comment>
<dbReference type="PROSITE" id="PS50005">
    <property type="entry name" value="TPR"/>
    <property type="match status" value="1"/>
</dbReference>
<keyword evidence="3" id="KW-0998">Cell outer membrane</keyword>
<dbReference type="PANTHER" id="PTHR30329:SF21">
    <property type="entry name" value="LIPOPROTEIN YIAD-RELATED"/>
    <property type="match status" value="1"/>
</dbReference>
<dbReference type="PROSITE" id="PS51123">
    <property type="entry name" value="OMPA_2"/>
    <property type="match status" value="1"/>
</dbReference>
<dbReference type="Gene3D" id="1.25.40.10">
    <property type="entry name" value="Tetratricopeptide repeat domain"/>
    <property type="match status" value="1"/>
</dbReference>
<dbReference type="Gene3D" id="3.30.1330.60">
    <property type="entry name" value="OmpA-like domain"/>
    <property type="match status" value="1"/>
</dbReference>
<reference evidence="5" key="1">
    <citation type="submission" date="2018-06" db="EMBL/GenBank/DDBJ databases">
        <authorList>
            <person name="Zhirakovskaya E."/>
        </authorList>
    </citation>
    <scope>NUCLEOTIDE SEQUENCE</scope>
</reference>
<dbReference type="InterPro" id="IPR006665">
    <property type="entry name" value="OmpA-like"/>
</dbReference>
<dbReference type="InterPro" id="IPR050330">
    <property type="entry name" value="Bact_OuterMem_StrucFunc"/>
</dbReference>
<dbReference type="Pfam" id="PF07676">
    <property type="entry name" value="PD40"/>
    <property type="match status" value="3"/>
</dbReference>
<dbReference type="Pfam" id="PF00691">
    <property type="entry name" value="OmpA"/>
    <property type="match status" value="1"/>
</dbReference>
<evidence type="ECO:0000256" key="1">
    <source>
        <dbReference type="ARBA" id="ARBA00004442"/>
    </source>
</evidence>
<feature type="domain" description="OmpA-like" evidence="4">
    <location>
        <begin position="525"/>
        <end position="642"/>
    </location>
</feature>
<proteinExistence type="predicted"/>
<dbReference type="InterPro" id="IPR011042">
    <property type="entry name" value="6-blade_b-propeller_TolB-like"/>
</dbReference>
<accession>A0A3B0TSU9</accession>
<organism evidence="5">
    <name type="scientific">hydrothermal vent metagenome</name>
    <dbReference type="NCBI Taxonomy" id="652676"/>
    <lineage>
        <taxon>unclassified sequences</taxon>
        <taxon>metagenomes</taxon>
        <taxon>ecological metagenomes</taxon>
    </lineage>
</organism>
<keyword evidence="2" id="KW-0472">Membrane</keyword>
<dbReference type="InterPro" id="IPR011990">
    <property type="entry name" value="TPR-like_helical_dom_sf"/>
</dbReference>
<dbReference type="CDD" id="cd07185">
    <property type="entry name" value="OmpA_C-like"/>
    <property type="match status" value="1"/>
</dbReference>
<dbReference type="InterPro" id="IPR036737">
    <property type="entry name" value="OmpA-like_sf"/>
</dbReference>
<dbReference type="SUPFAM" id="SSF48452">
    <property type="entry name" value="TPR-like"/>
    <property type="match status" value="1"/>
</dbReference>
<dbReference type="SUPFAM" id="SSF103088">
    <property type="entry name" value="OmpA-like"/>
    <property type="match status" value="1"/>
</dbReference>
<dbReference type="GO" id="GO:0009279">
    <property type="term" value="C:cell outer membrane"/>
    <property type="evidence" value="ECO:0007669"/>
    <property type="project" value="UniProtKB-SubCell"/>
</dbReference>
<name>A0A3B0TSU9_9ZZZZ</name>
<dbReference type="InterPro" id="IPR011659">
    <property type="entry name" value="WD40"/>
</dbReference>
<protein>
    <submittedName>
        <fullName evidence="5">Outer membrane lipoprotein omp16</fullName>
    </submittedName>
</protein>
<dbReference type="PRINTS" id="PR01021">
    <property type="entry name" value="OMPADOMAIN"/>
</dbReference>
<gene>
    <name evidence="5" type="ORF">MNBD_BACTEROID01-1113</name>
</gene>
<dbReference type="AlphaFoldDB" id="A0A3B0TSU9"/>
<dbReference type="PROSITE" id="PS01068">
    <property type="entry name" value="OMPA_1"/>
    <property type="match status" value="1"/>
</dbReference>
<dbReference type="InterPro" id="IPR006664">
    <property type="entry name" value="OMP_bac"/>
</dbReference>
<dbReference type="InterPro" id="IPR006690">
    <property type="entry name" value="OMPA-like_CS"/>
</dbReference>
<evidence type="ECO:0000259" key="4">
    <source>
        <dbReference type="PROSITE" id="PS51123"/>
    </source>
</evidence>
<dbReference type="SUPFAM" id="SSF82171">
    <property type="entry name" value="DPP6 N-terminal domain-like"/>
    <property type="match status" value="1"/>
</dbReference>
<sequence length="642" mass="71449">MRGGNRYLLVFILFLSGIQAFPQNGRRNQKLLEKAGEAYHAGKNSLAIGTAKKILAGDSLYTEAHLFLADIYHSLDSLYLEIGHLKSALRDSGSFSPLLYYRLGEASFSLGDYKEALDAYLECDKLSGSGSKRKAVLGDKIQQCRFSLQSINNPVSLPVKALGNGVNTPLNEYWPSLTIDGATLVFNRLVGDSTRGGFRQEDFYSSKKVNGVWQEAVPLSEINTSENEGAQSMSANGKLLFFSACNRIDGLGSCDIYFSRFMNGKWQKPVNAGPPVNSRDWESLPSVSANANYLYFTSNRKGGKGEMDIWRCRLYGFNSRGLPEWGNPENLGDSINTKGDELSPFIHFDGKTLYFSSDGWIGMGGKDIFYSQMKGDGSWTTPVNMGYPINSYNDEQGFVVDATGKTAYFSTNREKSNGLDIYSSVLGEGFQPGPVTYVKGVVLDKDTNKPVKADIDLVDIGEKKYLVQDISTGPEGEFLICLPLGNKYAFNVLKKGYLFHSESFELSNVHSATNPIELKIYLQHIRKGLNMVLRNIYFETDSFRLLPESMPEMDKLIRFLNINPSIVIEIGGHTDKSGTAEYNQTLSEKRAKEVYKYLVAKGISKGRLTYKGYGFSKPASSTGTSYEYWLNRRTEIKIIGIR</sequence>
<keyword evidence="5" id="KW-0449">Lipoprotein</keyword>
<dbReference type="EMBL" id="UOEP01000062">
    <property type="protein sequence ID" value="VAW16507.1"/>
    <property type="molecule type" value="Genomic_DNA"/>
</dbReference>
<evidence type="ECO:0000256" key="2">
    <source>
        <dbReference type="ARBA" id="ARBA00023136"/>
    </source>
</evidence>
<evidence type="ECO:0000256" key="3">
    <source>
        <dbReference type="ARBA" id="ARBA00023237"/>
    </source>
</evidence>
<dbReference type="InterPro" id="IPR019734">
    <property type="entry name" value="TPR_rpt"/>
</dbReference>